<dbReference type="PANTHER" id="PTHR11706">
    <property type="entry name" value="SOLUTE CARRIER PROTEIN FAMILY 11 MEMBER"/>
    <property type="match status" value="1"/>
</dbReference>
<feature type="transmembrane region" description="Helical" evidence="7">
    <location>
        <begin position="402"/>
        <end position="423"/>
    </location>
</feature>
<keyword evidence="4 7" id="KW-1133">Transmembrane helix</keyword>
<keyword evidence="9" id="KW-1185">Reference proteome</keyword>
<feature type="transmembrane region" description="Helical" evidence="7">
    <location>
        <begin position="85"/>
        <end position="101"/>
    </location>
</feature>
<feature type="transmembrane region" description="Helical" evidence="7">
    <location>
        <begin position="265"/>
        <end position="284"/>
    </location>
</feature>
<feature type="transmembrane region" description="Helical" evidence="7">
    <location>
        <begin position="304"/>
        <end position="324"/>
    </location>
</feature>
<evidence type="ECO:0000256" key="4">
    <source>
        <dbReference type="ARBA" id="ARBA00022989"/>
    </source>
</evidence>
<feature type="transmembrane region" description="Helical" evidence="7">
    <location>
        <begin position="356"/>
        <end position="381"/>
    </location>
</feature>
<accession>A0ABT1V985</accession>
<organism evidence="8 9">
    <name type="scientific">Streptomyces rugosispiralis</name>
    <dbReference type="NCBI Taxonomy" id="2967341"/>
    <lineage>
        <taxon>Bacteria</taxon>
        <taxon>Bacillati</taxon>
        <taxon>Actinomycetota</taxon>
        <taxon>Actinomycetes</taxon>
        <taxon>Kitasatosporales</taxon>
        <taxon>Streptomycetaceae</taxon>
        <taxon>Streptomyces</taxon>
    </lineage>
</organism>
<evidence type="ECO:0000256" key="1">
    <source>
        <dbReference type="ARBA" id="ARBA00004141"/>
    </source>
</evidence>
<name>A0ABT1V985_9ACTN</name>
<keyword evidence="3 7" id="KW-0812">Transmembrane</keyword>
<comment type="caution">
    <text evidence="8">The sequence shown here is derived from an EMBL/GenBank/DDBJ whole genome shotgun (WGS) entry which is preliminary data.</text>
</comment>
<evidence type="ECO:0000313" key="8">
    <source>
        <dbReference type="EMBL" id="MCQ8193954.1"/>
    </source>
</evidence>
<protein>
    <submittedName>
        <fullName evidence="8">Divalent metal cation transporter</fullName>
    </submittedName>
</protein>
<gene>
    <name evidence="8" type="ORF">NP777_38085</name>
</gene>
<comment type="subcellular location">
    <subcellularLocation>
        <location evidence="1">Membrane</location>
        <topology evidence="1">Multi-pass membrane protein</topology>
    </subcellularLocation>
</comment>
<feature type="transmembrane region" description="Helical" evidence="7">
    <location>
        <begin position="162"/>
        <end position="189"/>
    </location>
</feature>
<dbReference type="Pfam" id="PF01566">
    <property type="entry name" value="Nramp"/>
    <property type="match status" value="1"/>
</dbReference>
<feature type="transmembrane region" description="Helical" evidence="7">
    <location>
        <begin position="496"/>
        <end position="519"/>
    </location>
</feature>
<dbReference type="EMBL" id="JANIAA010000040">
    <property type="protein sequence ID" value="MCQ8193954.1"/>
    <property type="molecule type" value="Genomic_DNA"/>
</dbReference>
<feature type="transmembrane region" description="Helical" evidence="7">
    <location>
        <begin position="121"/>
        <end position="141"/>
    </location>
</feature>
<feature type="region of interest" description="Disordered" evidence="6">
    <location>
        <begin position="1"/>
        <end position="58"/>
    </location>
</feature>
<dbReference type="PANTHER" id="PTHR11706:SF33">
    <property type="entry name" value="NATURAL RESISTANCE-ASSOCIATED MACROPHAGE PROTEIN 2"/>
    <property type="match status" value="1"/>
</dbReference>
<reference evidence="8 9" key="1">
    <citation type="submission" date="2022-07" db="EMBL/GenBank/DDBJ databases">
        <authorList>
            <person name="Phongsopitanun W."/>
            <person name="Tanasupawat S."/>
        </authorList>
    </citation>
    <scope>NUCLEOTIDE SEQUENCE [LARGE SCALE GENOMIC DNA]</scope>
    <source>
        <strain evidence="8 9">RCU-064</strain>
    </source>
</reference>
<proteinExistence type="predicted"/>
<evidence type="ECO:0000313" key="9">
    <source>
        <dbReference type="Proteomes" id="UP001204746"/>
    </source>
</evidence>
<feature type="compositionally biased region" description="Basic and acidic residues" evidence="6">
    <location>
        <begin position="8"/>
        <end position="22"/>
    </location>
</feature>
<feature type="transmembrane region" description="Helical" evidence="7">
    <location>
        <begin position="462"/>
        <end position="484"/>
    </location>
</feature>
<keyword evidence="2" id="KW-0813">Transport</keyword>
<keyword evidence="5 7" id="KW-0472">Membrane</keyword>
<sequence length="529" mass="56214">MIYRHPHRPVEPGEARPAERKRPPAPPGRPAERPAKRAAARPAAAARPKRPSAVPDEAHLGEIKGAFGRVPREGAQGRLGFKARLLTLLAIVGPGIIVMVGDNDAGGVATYAQAGQNYGYSLLWVLLLLIPVLIVNQEMVVRLGAVTGVGHARLIMERFGRFWGWFSVGDLFLLNFLTIVTEFIGISLAAGYLGVSQYVIVPIAAVVLIGVAASGSFRRWERAMFVFILASLLLVPLTLMSHPRWGHAAHDFVVPGIQGGATSEAVLLIIAIVGTTVAPWQLFLQQSNVIDKRITPRFIGYERADTVIGSVVVVVGAAALIMIADFAARGTSIHGRFTDAAGVAEALGRHDPLLGVLFAFVLLVASIIGVTAVTLATSYAFGDVFNLRHSLHRGFREAKQFYASYSLLVLVAAAIVLLPGAPLGLITEAVQALAGLLLPSASVFLLLLCNDPQVLGPWVNPRWLNVLATVIIAVLLTLSGTLMATTLFPSVNVTRLTLWLGIALAAGLAGSAVTLRIACRRMPPPSAPP</sequence>
<evidence type="ECO:0000256" key="3">
    <source>
        <dbReference type="ARBA" id="ARBA00022692"/>
    </source>
</evidence>
<evidence type="ECO:0000256" key="5">
    <source>
        <dbReference type="ARBA" id="ARBA00023136"/>
    </source>
</evidence>
<evidence type="ECO:0000256" key="7">
    <source>
        <dbReference type="SAM" id="Phobius"/>
    </source>
</evidence>
<dbReference type="InterPro" id="IPR001046">
    <property type="entry name" value="NRAMP_fam"/>
</dbReference>
<evidence type="ECO:0000256" key="2">
    <source>
        <dbReference type="ARBA" id="ARBA00022448"/>
    </source>
</evidence>
<feature type="transmembrane region" description="Helical" evidence="7">
    <location>
        <begin position="429"/>
        <end position="450"/>
    </location>
</feature>
<dbReference type="RefSeq" id="WP_256654749.1">
    <property type="nucleotide sequence ID" value="NZ_JANIAA010000040.1"/>
</dbReference>
<feature type="transmembrane region" description="Helical" evidence="7">
    <location>
        <begin position="195"/>
        <end position="213"/>
    </location>
</feature>
<feature type="transmembrane region" description="Helical" evidence="7">
    <location>
        <begin position="225"/>
        <end position="245"/>
    </location>
</feature>
<dbReference type="Proteomes" id="UP001204746">
    <property type="component" value="Unassembled WGS sequence"/>
</dbReference>
<evidence type="ECO:0000256" key="6">
    <source>
        <dbReference type="SAM" id="MobiDB-lite"/>
    </source>
</evidence>